<evidence type="ECO:0000256" key="7">
    <source>
        <dbReference type="SAM" id="MobiDB-lite"/>
    </source>
</evidence>
<feature type="compositionally biased region" description="Polar residues" evidence="7">
    <location>
        <begin position="591"/>
        <end position="635"/>
    </location>
</feature>
<keyword evidence="2 5" id="KW-0863">Zinc-finger</keyword>
<evidence type="ECO:0000256" key="1">
    <source>
        <dbReference type="ARBA" id="ARBA00022723"/>
    </source>
</evidence>
<dbReference type="EMBL" id="GBHO01022492">
    <property type="protein sequence ID" value="JAG21112.1"/>
    <property type="molecule type" value="Transcribed_RNA"/>
</dbReference>
<dbReference type="PROSITE" id="PS50950">
    <property type="entry name" value="ZF_THAP"/>
    <property type="match status" value="3"/>
</dbReference>
<accession>A0A0A9YJ16</accession>
<dbReference type="Pfam" id="PF05485">
    <property type="entry name" value="THAP"/>
    <property type="match status" value="3"/>
</dbReference>
<organism evidence="10">
    <name type="scientific">Lygus hesperus</name>
    <name type="common">Western plant bug</name>
    <dbReference type="NCBI Taxonomy" id="30085"/>
    <lineage>
        <taxon>Eukaryota</taxon>
        <taxon>Metazoa</taxon>
        <taxon>Ecdysozoa</taxon>
        <taxon>Arthropoda</taxon>
        <taxon>Hexapoda</taxon>
        <taxon>Insecta</taxon>
        <taxon>Pterygota</taxon>
        <taxon>Neoptera</taxon>
        <taxon>Paraneoptera</taxon>
        <taxon>Hemiptera</taxon>
        <taxon>Heteroptera</taxon>
        <taxon>Panheteroptera</taxon>
        <taxon>Cimicomorpha</taxon>
        <taxon>Miridae</taxon>
        <taxon>Mirini</taxon>
        <taxon>Lygus</taxon>
    </lineage>
</organism>
<dbReference type="GO" id="GO:0003677">
    <property type="term" value="F:DNA binding"/>
    <property type="evidence" value="ECO:0007669"/>
    <property type="project" value="UniProtKB-UniRule"/>
</dbReference>
<reference evidence="10" key="1">
    <citation type="journal article" date="2014" name="PLoS ONE">
        <title>Transcriptome-Based Identification of ABC Transporters in the Western Tarnished Plant Bug Lygus hesperus.</title>
        <authorList>
            <person name="Hull J.J."/>
            <person name="Chaney K."/>
            <person name="Geib S.M."/>
            <person name="Fabrick J.A."/>
            <person name="Brent C.S."/>
            <person name="Walsh D."/>
            <person name="Lavine L.C."/>
        </authorList>
    </citation>
    <scope>NUCLEOTIDE SEQUENCE</scope>
</reference>
<feature type="region of interest" description="Disordered" evidence="7">
    <location>
        <begin position="683"/>
        <end position="703"/>
    </location>
</feature>
<keyword evidence="3" id="KW-0862">Zinc</keyword>
<evidence type="ECO:0000259" key="8">
    <source>
        <dbReference type="PROSITE" id="PS50950"/>
    </source>
</evidence>
<evidence type="ECO:0000256" key="4">
    <source>
        <dbReference type="ARBA" id="ARBA00023125"/>
    </source>
</evidence>
<name>A0A0A9YJ16_LYGHE</name>
<protein>
    <submittedName>
        <fullName evidence="10">THAP domain-containing protein 2</fullName>
    </submittedName>
</protein>
<feature type="domain" description="THAP-type" evidence="8">
    <location>
        <begin position="1"/>
        <end position="82"/>
    </location>
</feature>
<evidence type="ECO:0000313" key="10">
    <source>
        <dbReference type="EMBL" id="JAG32164.1"/>
    </source>
</evidence>
<evidence type="ECO:0000256" key="6">
    <source>
        <dbReference type="SAM" id="Coils"/>
    </source>
</evidence>
<evidence type="ECO:0000256" key="5">
    <source>
        <dbReference type="PROSITE-ProRule" id="PRU00309"/>
    </source>
</evidence>
<gene>
    <name evidence="10" type="primary">THAP2_5</name>
    <name evidence="9" type="synonym">THAP2_4</name>
    <name evidence="10" type="ORF">CM83_89060</name>
    <name evidence="9" type="ORF">CM83_89067</name>
</gene>
<feature type="coiled-coil region" evidence="6">
    <location>
        <begin position="795"/>
        <end position="836"/>
    </location>
</feature>
<feature type="region of interest" description="Disordered" evidence="7">
    <location>
        <begin position="575"/>
        <end position="647"/>
    </location>
</feature>
<reference evidence="10" key="2">
    <citation type="submission" date="2014-07" db="EMBL/GenBank/DDBJ databases">
        <authorList>
            <person name="Hull J."/>
        </authorList>
    </citation>
    <scope>NUCLEOTIDE SEQUENCE</scope>
</reference>
<feature type="region of interest" description="Disordered" evidence="7">
    <location>
        <begin position="82"/>
        <end position="142"/>
    </location>
</feature>
<sequence>MVRCVAIGCDSDSSTTPKDKKLAFFSFPKNPGFREAWVRAIGLDNFTPTRSTLLCSKHFTEDQYISLATCLRRRDGAIPTIFPDTRAKSKSSTKPANKDERTPERRKGTEFVKVLASEPDTIEAQESESSTPPDSVTAEQPGSCFVPHCNAKGSYKFSVPKDAELRKNWETTIGRMDGREMTEDDVVCELHFLKPMIKMSYVKKEGDVFHGVKTLTDDALPVVLHGFAKPTKSANTSKGTSSSTPLPSTSRQEASTSTKKKIGPIKRKCCVPSCSSFESPWNSFHHFPDQKARRRTWLQLLNMKGFIPNKQTRVCCKHFTSSCFTNPGVLRIDAVPKPYTLPRKIKLESEEDTILSEAQKTAAWLQSVKQKREEKAAKKLLLKDPVASKKRVKIPNPWGVKGCDVVVSKEERKLADEALSRCDYDPISWLRSLDVPMPMVEVKEEDPEVMDLTIDEPMDTDPMPPSPVRPLAPPITTPRPIQPKPEAPPLVIPPVLTSNNLMFQTTLRSASEVKKAQDQPLPPSTIYRVIIPTSVQGHTIEPNSILQQLKEKISAMHQENVIKNLAATTPVQVPVSTPPKPFPATLPHPTPTTSKNALSTPKTKSSTQNMLKTAMAQNSATKTSKLTLVDNTSGSPPADDDHAYATQPNTTSWPILIQNQIPSVLPTPTDIKLVASTSSAPVTLSQSHPVTNSTQKPLASTPSTSTVKLVQNTPSNPPLSLVKVPALNIQSLSPSVAFNSQGGMMKMVPNNSAGTSYVGVKGPGGRPASYMPVRSLTVGTQTTVAINPDINTNKAARAIRNNEENRKALKRLRQSLKRYQERLLKTTKELEDLKSMKALFLDMEKGLDNVIIVETADECMCYTKRREHEDVGDLLKYAVQKKIPPPAESKALVTENEKLMKRIELIKRRLQKKDILKVVVLQTEDMLPFL</sequence>
<keyword evidence="1" id="KW-0479">Metal-binding</keyword>
<evidence type="ECO:0000256" key="3">
    <source>
        <dbReference type="ARBA" id="ARBA00022833"/>
    </source>
</evidence>
<dbReference type="InterPro" id="IPR038441">
    <property type="entry name" value="THAP_Znf_sf"/>
</dbReference>
<feature type="compositionally biased region" description="Basic and acidic residues" evidence="7">
    <location>
        <begin position="96"/>
        <end position="110"/>
    </location>
</feature>
<evidence type="ECO:0000313" key="9">
    <source>
        <dbReference type="EMBL" id="JAG21112.1"/>
    </source>
</evidence>
<dbReference type="Gene3D" id="6.20.210.20">
    <property type="entry name" value="THAP domain"/>
    <property type="match status" value="2"/>
</dbReference>
<dbReference type="InterPro" id="IPR052224">
    <property type="entry name" value="THAP_domain_protein"/>
</dbReference>
<evidence type="ECO:0000256" key="2">
    <source>
        <dbReference type="ARBA" id="ARBA00022771"/>
    </source>
</evidence>
<feature type="domain" description="THAP-type" evidence="8">
    <location>
        <begin position="265"/>
        <end position="339"/>
    </location>
</feature>
<dbReference type="PANTHER" id="PTHR46927">
    <property type="entry name" value="AGAP005574-PA"/>
    <property type="match status" value="1"/>
</dbReference>
<keyword evidence="6" id="KW-0175">Coiled coil</keyword>
<feature type="compositionally biased region" description="Polar residues" evidence="7">
    <location>
        <begin position="127"/>
        <end position="140"/>
    </location>
</feature>
<dbReference type="SMART" id="SM00980">
    <property type="entry name" value="THAP"/>
    <property type="match status" value="3"/>
</dbReference>
<feature type="compositionally biased region" description="Pro residues" evidence="7">
    <location>
        <begin position="576"/>
        <end position="590"/>
    </location>
</feature>
<feature type="domain" description="THAP-type" evidence="8">
    <location>
        <begin position="140"/>
        <end position="224"/>
    </location>
</feature>
<keyword evidence="4 5" id="KW-0238">DNA-binding</keyword>
<dbReference type="SMART" id="SM00692">
    <property type="entry name" value="DM3"/>
    <property type="match status" value="2"/>
</dbReference>
<dbReference type="SUPFAM" id="SSF57716">
    <property type="entry name" value="Glucocorticoid receptor-like (DNA-binding domain)"/>
    <property type="match status" value="3"/>
</dbReference>
<dbReference type="GO" id="GO:0008270">
    <property type="term" value="F:zinc ion binding"/>
    <property type="evidence" value="ECO:0007669"/>
    <property type="project" value="UniProtKB-KW"/>
</dbReference>
<feature type="compositionally biased region" description="Low complexity" evidence="7">
    <location>
        <begin position="236"/>
        <end position="250"/>
    </location>
</feature>
<feature type="region of interest" description="Disordered" evidence="7">
    <location>
        <begin position="231"/>
        <end position="260"/>
    </location>
</feature>
<dbReference type="EMBL" id="GBHO01011440">
    <property type="protein sequence ID" value="JAG32164.1"/>
    <property type="molecule type" value="Transcribed_RNA"/>
</dbReference>
<dbReference type="PANTHER" id="PTHR46927:SF3">
    <property type="entry name" value="THAP-TYPE DOMAIN-CONTAINING PROTEIN"/>
    <property type="match status" value="1"/>
</dbReference>
<proteinExistence type="predicted"/>
<dbReference type="InterPro" id="IPR006612">
    <property type="entry name" value="THAP_Znf"/>
</dbReference>
<dbReference type="AlphaFoldDB" id="A0A0A9YJ16"/>